<dbReference type="PANTHER" id="PTHR16079">
    <property type="entry name" value="UBIQUITIN LIGASE PROTEIN CHFR"/>
    <property type="match status" value="1"/>
</dbReference>
<accession>A0A371ERE8</accession>
<dbReference type="STRING" id="157652.A0A371ERE8"/>
<sequence>MEERGESSASASANPSNEIWAKLVPSNERYSDVEIRSDEKEISSVISATSNDKHSWCKIVRNPDLCSATMENKSQNTILVDGAEVHSDDTIIIKDGNQIIPGPDREGFVRYRFHIMSSPDICQTQLKICVDVDHANNGCFSEWLRRSKERRSTVLCPQCRAVVQFVGKNHFLRTIAEDMLRADSSLRRSHDEVALLDTYALVRSNLVS</sequence>
<evidence type="ECO:0000313" key="2">
    <source>
        <dbReference type="Proteomes" id="UP000257109"/>
    </source>
</evidence>
<dbReference type="GO" id="GO:0006511">
    <property type="term" value="P:ubiquitin-dependent protein catabolic process"/>
    <property type="evidence" value="ECO:0007669"/>
    <property type="project" value="TreeGrafter"/>
</dbReference>
<dbReference type="GO" id="GO:0016567">
    <property type="term" value="P:protein ubiquitination"/>
    <property type="evidence" value="ECO:0007669"/>
    <property type="project" value="TreeGrafter"/>
</dbReference>
<feature type="non-terminal residue" evidence="1">
    <location>
        <position position="208"/>
    </location>
</feature>
<name>A0A371ERE8_MUCPR</name>
<dbReference type="PANTHER" id="PTHR16079:SF4">
    <property type="entry name" value="E3 UBIQUITIN-PROTEIN LIGASE CHFR"/>
    <property type="match status" value="1"/>
</dbReference>
<protein>
    <recommendedName>
        <fullName evidence="3">E3 ubiquitin-protein ligase CHFR</fullName>
    </recommendedName>
</protein>
<comment type="caution">
    <text evidence="1">The sequence shown here is derived from an EMBL/GenBank/DDBJ whole genome shotgun (WGS) entry which is preliminary data.</text>
</comment>
<evidence type="ECO:0000313" key="1">
    <source>
        <dbReference type="EMBL" id="RDX68630.1"/>
    </source>
</evidence>
<gene>
    <name evidence="1" type="ORF">CR513_52356</name>
</gene>
<dbReference type="GO" id="GO:0005634">
    <property type="term" value="C:nucleus"/>
    <property type="evidence" value="ECO:0007669"/>
    <property type="project" value="TreeGrafter"/>
</dbReference>
<dbReference type="Proteomes" id="UP000257109">
    <property type="component" value="Unassembled WGS sequence"/>
</dbReference>
<keyword evidence="2" id="KW-1185">Reference proteome</keyword>
<organism evidence="1 2">
    <name type="scientific">Mucuna pruriens</name>
    <name type="common">Velvet bean</name>
    <name type="synonym">Dolichos pruriens</name>
    <dbReference type="NCBI Taxonomy" id="157652"/>
    <lineage>
        <taxon>Eukaryota</taxon>
        <taxon>Viridiplantae</taxon>
        <taxon>Streptophyta</taxon>
        <taxon>Embryophyta</taxon>
        <taxon>Tracheophyta</taxon>
        <taxon>Spermatophyta</taxon>
        <taxon>Magnoliopsida</taxon>
        <taxon>eudicotyledons</taxon>
        <taxon>Gunneridae</taxon>
        <taxon>Pentapetalae</taxon>
        <taxon>rosids</taxon>
        <taxon>fabids</taxon>
        <taxon>Fabales</taxon>
        <taxon>Fabaceae</taxon>
        <taxon>Papilionoideae</taxon>
        <taxon>50 kb inversion clade</taxon>
        <taxon>NPAAA clade</taxon>
        <taxon>indigoferoid/millettioid clade</taxon>
        <taxon>Phaseoleae</taxon>
        <taxon>Mucuna</taxon>
    </lineage>
</organism>
<proteinExistence type="predicted"/>
<dbReference type="AlphaFoldDB" id="A0A371ERE8"/>
<evidence type="ECO:0008006" key="3">
    <source>
        <dbReference type="Google" id="ProtNLM"/>
    </source>
</evidence>
<dbReference type="GO" id="GO:0004842">
    <property type="term" value="F:ubiquitin-protein transferase activity"/>
    <property type="evidence" value="ECO:0007669"/>
    <property type="project" value="TreeGrafter"/>
</dbReference>
<dbReference type="InterPro" id="IPR052256">
    <property type="entry name" value="E3_ubiquitin-ligase_CHFR"/>
</dbReference>
<reference evidence="1" key="1">
    <citation type="submission" date="2018-05" db="EMBL/GenBank/DDBJ databases">
        <title>Draft genome of Mucuna pruriens seed.</title>
        <authorList>
            <person name="Nnadi N.E."/>
            <person name="Vos R."/>
            <person name="Hasami M.H."/>
            <person name="Devisetty U.K."/>
            <person name="Aguiy J.C."/>
        </authorList>
    </citation>
    <scope>NUCLEOTIDE SEQUENCE [LARGE SCALE GENOMIC DNA]</scope>
    <source>
        <strain evidence="1">JCA_2017</strain>
    </source>
</reference>
<dbReference type="OrthoDB" id="1305878at2759"/>
<dbReference type="EMBL" id="QJKJ01012453">
    <property type="protein sequence ID" value="RDX68630.1"/>
    <property type="molecule type" value="Genomic_DNA"/>
</dbReference>